<dbReference type="Pfam" id="PF20629">
    <property type="entry name" value="GD_AH_C"/>
    <property type="match status" value="1"/>
</dbReference>
<dbReference type="InterPro" id="IPR052172">
    <property type="entry name" value="UxaA_altronate/galactarate_dh"/>
</dbReference>
<keyword evidence="2" id="KW-0456">Lyase</keyword>
<evidence type="ECO:0000313" key="2">
    <source>
        <dbReference type="EMBL" id="MPM60316.1"/>
    </source>
</evidence>
<dbReference type="GO" id="GO:0008789">
    <property type="term" value="F:altronate dehydratase activity"/>
    <property type="evidence" value="ECO:0007669"/>
    <property type="project" value="UniProtKB-EC"/>
</dbReference>
<accession>A0A645B5I2</accession>
<dbReference type="AlphaFoldDB" id="A0A645B5I2"/>
<sequence length="176" mass="18726">MIAAYADYFERYGEQVSDNPTQGNKVGGLSTIEEKSLGCIQKGGRCAVTEVLPYGGRATKNGLVLVSGPGNDLTGVTGQIAAGAVLTVFTTGRGTPCGFAGPTFRLSSNSRLAQKKRGWIDFDAGVLLAQASDEALQGFTRQLYDAVLDTCNGKYHTRNEENGYYQMGILRDGVTL</sequence>
<feature type="domain" description="D-galactarate/Altronate dehydratase C-terminal" evidence="1">
    <location>
        <begin position="1"/>
        <end position="174"/>
    </location>
</feature>
<comment type="caution">
    <text evidence="2">The sequence shown here is derived from an EMBL/GenBank/DDBJ whole genome shotgun (WGS) entry which is preliminary data.</text>
</comment>
<dbReference type="EC" id="4.2.1.7" evidence="2"/>
<proteinExistence type="predicted"/>
<reference evidence="2" key="1">
    <citation type="submission" date="2019-08" db="EMBL/GenBank/DDBJ databases">
        <authorList>
            <person name="Kucharzyk K."/>
            <person name="Murdoch R.W."/>
            <person name="Higgins S."/>
            <person name="Loffler F."/>
        </authorList>
    </citation>
    <scope>NUCLEOTIDE SEQUENCE</scope>
</reference>
<dbReference type="PANTHER" id="PTHR30536">
    <property type="entry name" value="ALTRONATE/GALACTARATE DEHYDRATASE"/>
    <property type="match status" value="1"/>
</dbReference>
<evidence type="ECO:0000259" key="1">
    <source>
        <dbReference type="Pfam" id="PF20629"/>
    </source>
</evidence>
<protein>
    <submittedName>
        <fullName evidence="2">Altronate dehydratase</fullName>
        <ecNumber evidence="2">4.2.1.7</ecNumber>
    </submittedName>
</protein>
<dbReference type="InterPro" id="IPR048332">
    <property type="entry name" value="GD_AH_C"/>
</dbReference>
<gene>
    <name evidence="2" type="primary">uxaA_17</name>
    <name evidence="2" type="ORF">SDC9_107167</name>
</gene>
<name>A0A645B5I2_9ZZZZ</name>
<dbReference type="GO" id="GO:0019698">
    <property type="term" value="P:D-galacturonate catabolic process"/>
    <property type="evidence" value="ECO:0007669"/>
    <property type="project" value="TreeGrafter"/>
</dbReference>
<dbReference type="EMBL" id="VSSQ01017735">
    <property type="protein sequence ID" value="MPM60316.1"/>
    <property type="molecule type" value="Genomic_DNA"/>
</dbReference>
<organism evidence="2">
    <name type="scientific">bioreactor metagenome</name>
    <dbReference type="NCBI Taxonomy" id="1076179"/>
    <lineage>
        <taxon>unclassified sequences</taxon>
        <taxon>metagenomes</taxon>
        <taxon>ecological metagenomes</taxon>
    </lineage>
</organism>
<dbReference type="PANTHER" id="PTHR30536:SF5">
    <property type="entry name" value="ALTRONATE DEHYDRATASE"/>
    <property type="match status" value="1"/>
</dbReference>